<feature type="transmembrane region" description="Helical" evidence="1">
    <location>
        <begin position="50"/>
        <end position="71"/>
    </location>
</feature>
<reference evidence="2 3" key="1">
    <citation type="submission" date="2022-04" db="EMBL/GenBank/DDBJ databases">
        <title>Whole genome of Spiroplasma citri.</title>
        <authorList>
            <person name="Khanchezar A."/>
            <person name="Izadpanah K."/>
            <person name="Taghavi M."/>
            <person name="Ghorbani A."/>
            <person name="Beven L."/>
        </authorList>
    </citation>
    <scope>NUCLEOTIDE SEQUENCE [LARGE SCALE GENOMIC DNA]</scope>
    <source>
        <strain evidence="2 3">D4</strain>
    </source>
</reference>
<dbReference type="EMBL" id="CP096246">
    <property type="protein sequence ID" value="WFG95884.1"/>
    <property type="molecule type" value="Genomic_DNA"/>
</dbReference>
<protein>
    <recommendedName>
        <fullName evidence="4">Plectrovirus-related protein</fullName>
    </recommendedName>
</protein>
<feature type="transmembrane region" description="Helical" evidence="1">
    <location>
        <begin position="21"/>
        <end position="44"/>
    </location>
</feature>
<sequence>MFKNYFNLFKRQKNIKFSYWFVNWFMANILFYLFIVCFNLQFIYFCSISVIDIILFIFDVIFDIIFFWSFFSNLFQTRKLIKIVKSSPISIINGALGTGKTLLMTYLSQIAKFDNVYSNYFINDEKIGVLGLNHLDFKNKKYKIPPDDSLILFDEIFLLYKWYKP</sequence>
<keyword evidence="1" id="KW-1133">Transmembrane helix</keyword>
<evidence type="ECO:0000313" key="2">
    <source>
        <dbReference type="EMBL" id="WFG95884.1"/>
    </source>
</evidence>
<keyword evidence="1" id="KW-0812">Transmembrane</keyword>
<accession>A0AAX3SX53</accession>
<evidence type="ECO:0008006" key="4">
    <source>
        <dbReference type="Google" id="ProtNLM"/>
    </source>
</evidence>
<dbReference type="AlphaFoldDB" id="A0AAX3SX53"/>
<evidence type="ECO:0000313" key="3">
    <source>
        <dbReference type="Proteomes" id="UP001214629"/>
    </source>
</evidence>
<keyword evidence="3" id="KW-1185">Reference proteome</keyword>
<keyword evidence="1" id="KW-0472">Membrane</keyword>
<gene>
    <name evidence="2" type="ORF">M0C40_07220</name>
</gene>
<dbReference type="Proteomes" id="UP001214629">
    <property type="component" value="Chromosome"/>
</dbReference>
<organism evidence="2 3">
    <name type="scientific">Spiroplasma citri</name>
    <dbReference type="NCBI Taxonomy" id="2133"/>
    <lineage>
        <taxon>Bacteria</taxon>
        <taxon>Bacillati</taxon>
        <taxon>Mycoplasmatota</taxon>
        <taxon>Mollicutes</taxon>
        <taxon>Entomoplasmatales</taxon>
        <taxon>Spiroplasmataceae</taxon>
        <taxon>Spiroplasma</taxon>
    </lineage>
</organism>
<evidence type="ECO:0000256" key="1">
    <source>
        <dbReference type="SAM" id="Phobius"/>
    </source>
</evidence>
<dbReference type="RefSeq" id="WP_277938332.1">
    <property type="nucleotide sequence ID" value="NZ_CP096246.1"/>
</dbReference>
<proteinExistence type="predicted"/>
<name>A0AAX3SX53_SPICI</name>